<dbReference type="SUPFAM" id="SSF50465">
    <property type="entry name" value="EF-Tu/eEF-1alpha/eIF2-gamma C-terminal domain"/>
    <property type="match status" value="1"/>
</dbReference>
<dbReference type="PROSITE" id="PS51722">
    <property type="entry name" value="G_TR_2"/>
    <property type="match status" value="1"/>
</dbReference>
<dbReference type="AlphaFoldDB" id="A0A1Z4BK32"/>
<dbReference type="Pfam" id="PF03144">
    <property type="entry name" value="GTP_EFTU_D2"/>
    <property type="match status" value="1"/>
</dbReference>
<keyword evidence="2 12" id="KW-0963">Cytoplasm</keyword>
<dbReference type="GO" id="GO:0000287">
    <property type="term" value="F:magnesium ion binding"/>
    <property type="evidence" value="ECO:0007669"/>
    <property type="project" value="UniProtKB-UniRule"/>
</dbReference>
<dbReference type="PRINTS" id="PR00315">
    <property type="entry name" value="ELONGATNFCT"/>
</dbReference>
<evidence type="ECO:0000256" key="9">
    <source>
        <dbReference type="ARBA" id="ARBA00058140"/>
    </source>
</evidence>
<keyword evidence="12" id="KW-0479">Metal-binding</keyword>
<comment type="catalytic activity">
    <reaction evidence="12">
        <text>GTP + H2O = GDP + phosphate + H(+)</text>
        <dbReference type="Rhea" id="RHEA:19669"/>
        <dbReference type="ChEBI" id="CHEBI:15377"/>
        <dbReference type="ChEBI" id="CHEBI:15378"/>
        <dbReference type="ChEBI" id="CHEBI:37565"/>
        <dbReference type="ChEBI" id="CHEBI:43474"/>
        <dbReference type="ChEBI" id="CHEBI:58189"/>
        <dbReference type="EC" id="3.6.5.3"/>
    </reaction>
</comment>
<dbReference type="CDD" id="cd03707">
    <property type="entry name" value="EFTU_III"/>
    <property type="match status" value="1"/>
</dbReference>
<reference evidence="15" key="1">
    <citation type="submission" date="2017-06" db="EMBL/GenBank/DDBJ databases">
        <title>Complete genome sequence of Capnocytophaga sp. KCOM 1579 (=ChDC OS43) isolated from a human refractory periapical abscess lesion.</title>
        <authorList>
            <person name="Kook J.-K."/>
            <person name="Park S.-N."/>
            <person name="Lim Y.K."/>
            <person name="Roh H."/>
        </authorList>
    </citation>
    <scope>NUCLEOTIDE SEQUENCE [LARGE SCALE GENOMIC DNA]</scope>
    <source>
        <strain evidence="15">ChDC OS43</strain>
    </source>
</reference>
<keyword evidence="4 12" id="KW-0251">Elongation factor</keyword>
<evidence type="ECO:0000256" key="2">
    <source>
        <dbReference type="ARBA" id="ARBA00022490"/>
    </source>
</evidence>
<dbReference type="InterPro" id="IPR004541">
    <property type="entry name" value="Transl_elong_EFTu/EF1A_bac/org"/>
</dbReference>
<dbReference type="NCBIfam" id="NF009372">
    <property type="entry name" value="PRK12735.1"/>
    <property type="match status" value="1"/>
</dbReference>
<dbReference type="InterPro" id="IPR041709">
    <property type="entry name" value="EF-Tu_GTP-bd"/>
</dbReference>
<dbReference type="InterPro" id="IPR031157">
    <property type="entry name" value="G_TR_CS"/>
</dbReference>
<dbReference type="FunFam" id="3.40.50.300:FF:000003">
    <property type="entry name" value="Elongation factor Tu"/>
    <property type="match status" value="1"/>
</dbReference>
<feature type="binding site" evidence="12">
    <location>
        <begin position="19"/>
        <end position="26"/>
    </location>
    <ligand>
        <name>GTP</name>
        <dbReference type="ChEBI" id="CHEBI:37565"/>
    </ligand>
</feature>
<keyword evidence="12" id="KW-0460">Magnesium</keyword>
<evidence type="ECO:0000313" key="15">
    <source>
        <dbReference type="Proteomes" id="UP000197007"/>
    </source>
</evidence>
<proteinExistence type="inferred from homology"/>
<dbReference type="InterPro" id="IPR004161">
    <property type="entry name" value="EFTu-like_2"/>
</dbReference>
<comment type="subunit">
    <text evidence="11">(Microbial infection) Upon infection by bacteriophage Qbeta, part of the viral RNA-dependent RNA polymerase complex, the other subunits are the viral replicase catalytic subunit (AC P14647), host ribosomal protein S1 and EF-Ts.</text>
</comment>
<evidence type="ECO:0000256" key="12">
    <source>
        <dbReference type="HAMAP-Rule" id="MF_00118"/>
    </source>
</evidence>
<dbReference type="KEGG" id="capn:CBG49_00220"/>
<feature type="binding site" evidence="12">
    <location>
        <begin position="81"/>
        <end position="85"/>
    </location>
    <ligand>
        <name>GTP</name>
        <dbReference type="ChEBI" id="CHEBI:37565"/>
    </ligand>
</feature>
<dbReference type="FunFam" id="2.40.30.10:FF:000001">
    <property type="entry name" value="Elongation factor Tu"/>
    <property type="match status" value="1"/>
</dbReference>
<dbReference type="SUPFAM" id="SSF50447">
    <property type="entry name" value="Translation proteins"/>
    <property type="match status" value="1"/>
</dbReference>
<evidence type="ECO:0000256" key="7">
    <source>
        <dbReference type="ARBA" id="ARBA00023134"/>
    </source>
</evidence>
<evidence type="ECO:0000256" key="11">
    <source>
        <dbReference type="ARBA" id="ARBA00064283"/>
    </source>
</evidence>
<gene>
    <name evidence="12 14" type="primary">tuf</name>
    <name evidence="14" type="ORF">CBG49_00220</name>
</gene>
<dbReference type="CDD" id="cd01884">
    <property type="entry name" value="EF_Tu"/>
    <property type="match status" value="1"/>
</dbReference>
<organism evidence="14 15">
    <name type="scientific">Capnocytophaga endodontalis</name>
    <dbReference type="NCBI Taxonomy" id="2708117"/>
    <lineage>
        <taxon>Bacteria</taxon>
        <taxon>Pseudomonadati</taxon>
        <taxon>Bacteroidota</taxon>
        <taxon>Flavobacteriia</taxon>
        <taxon>Flavobacteriales</taxon>
        <taxon>Flavobacteriaceae</taxon>
        <taxon>Capnocytophaga</taxon>
    </lineage>
</organism>
<dbReference type="InterPro" id="IPR009001">
    <property type="entry name" value="Transl_elong_EF1A/Init_IF2_C"/>
</dbReference>
<dbReference type="GO" id="GO:0003746">
    <property type="term" value="F:translation elongation factor activity"/>
    <property type="evidence" value="ECO:0007669"/>
    <property type="project" value="UniProtKB-UniRule"/>
</dbReference>
<comment type="function">
    <text evidence="9">May play an important regulatory role in cell growth and in the bacterial response to nutrient deprivation.</text>
</comment>
<dbReference type="InterPro" id="IPR033720">
    <property type="entry name" value="EFTU_2"/>
</dbReference>
<dbReference type="PANTHER" id="PTHR43721:SF22">
    <property type="entry name" value="ELONGATION FACTOR TU, MITOCHONDRIAL"/>
    <property type="match status" value="1"/>
</dbReference>
<dbReference type="Pfam" id="PF03143">
    <property type="entry name" value="GTP_EFTU_D3"/>
    <property type="match status" value="1"/>
</dbReference>
<dbReference type="Proteomes" id="UP000197007">
    <property type="component" value="Chromosome"/>
</dbReference>
<dbReference type="GO" id="GO:0005525">
    <property type="term" value="F:GTP binding"/>
    <property type="evidence" value="ECO:0007669"/>
    <property type="project" value="UniProtKB-UniRule"/>
</dbReference>
<dbReference type="GO" id="GO:0003924">
    <property type="term" value="F:GTPase activity"/>
    <property type="evidence" value="ECO:0007669"/>
    <property type="project" value="UniProtKB-UniRule"/>
</dbReference>
<sequence length="395" mass="43176">MAKETFDRSKPHLNIGTIGHVDHGKTTLTAAITKVLADAGLSEVRSFDSIDNAPEEKERGITINTSHVEYQTATRHYAHVDCPGHADYVKNMITGAAQMDGAILVVAATDGPMPQTREHILLGRQVGIPRIVVFMNKVDMVDDPELLELVELEMRELLSSYQYDGDNTPIIQGSALGALNGEKKWVDTVLALMDAVDKWIELPTRDIDKPFLMPIEDVFTITGRGTVATGRIETGEAKTGDAVEIIGMGAEKLTSTITGVEMFRKILDRGEAGDNVGLLLRGIDKKDIKRGMVICKPGSVTPHAKFKAEVYILSKEEGGRHTPFHNNYRPQFYVRTTDVTGTIHLQPGVDMVMPGDNVTIEVELLQPIALNVGLRFAIREGGRTVGAGQVTEILD</sequence>
<evidence type="ECO:0000256" key="3">
    <source>
        <dbReference type="ARBA" id="ARBA00022741"/>
    </source>
</evidence>
<dbReference type="EMBL" id="CP022022">
    <property type="protein sequence ID" value="ASF41633.1"/>
    <property type="molecule type" value="Genomic_DNA"/>
</dbReference>
<dbReference type="InterPro" id="IPR004160">
    <property type="entry name" value="Transl_elong_EFTu/EF1A_C"/>
</dbReference>
<dbReference type="GO" id="GO:0005829">
    <property type="term" value="C:cytosol"/>
    <property type="evidence" value="ECO:0007669"/>
    <property type="project" value="TreeGrafter"/>
</dbReference>
<evidence type="ECO:0000256" key="6">
    <source>
        <dbReference type="ARBA" id="ARBA00022917"/>
    </source>
</evidence>
<dbReference type="SUPFAM" id="SSF52540">
    <property type="entry name" value="P-loop containing nucleoside triphosphate hydrolases"/>
    <property type="match status" value="1"/>
</dbReference>
<evidence type="ECO:0000256" key="8">
    <source>
        <dbReference type="ARBA" id="ARBA00029554"/>
    </source>
</evidence>
<dbReference type="InterPro" id="IPR005225">
    <property type="entry name" value="Small_GTP-bd"/>
</dbReference>
<dbReference type="Gene3D" id="3.40.50.300">
    <property type="entry name" value="P-loop containing nucleotide triphosphate hydrolases"/>
    <property type="match status" value="1"/>
</dbReference>
<comment type="subcellular location">
    <subcellularLocation>
        <location evidence="12">Cytoplasm</location>
    </subcellularLocation>
</comment>
<feature type="binding site" evidence="12">
    <location>
        <position position="26"/>
    </location>
    <ligand>
        <name>Mg(2+)</name>
        <dbReference type="ChEBI" id="CHEBI:18420"/>
    </ligand>
</feature>
<dbReference type="Gene3D" id="2.40.30.10">
    <property type="entry name" value="Translation factors"/>
    <property type="match status" value="2"/>
</dbReference>
<evidence type="ECO:0000256" key="4">
    <source>
        <dbReference type="ARBA" id="ARBA00022768"/>
    </source>
</evidence>
<dbReference type="NCBIfam" id="NF009373">
    <property type="entry name" value="PRK12736.1"/>
    <property type="match status" value="1"/>
</dbReference>
<keyword evidence="5 12" id="KW-0378">Hydrolase</keyword>
<dbReference type="NCBIfam" id="TIGR00231">
    <property type="entry name" value="small_GTP"/>
    <property type="match status" value="1"/>
</dbReference>
<comment type="similarity">
    <text evidence="1 12">Belongs to the TRAFAC class translation factor GTPase superfamily. Classic translation factor GTPase family. EF-Tu/EF-1A subfamily.</text>
</comment>
<accession>A0A1Z4BK32</accession>
<dbReference type="PANTHER" id="PTHR43721">
    <property type="entry name" value="ELONGATION FACTOR TU-RELATED"/>
    <property type="match status" value="1"/>
</dbReference>
<feature type="domain" description="Tr-type G" evidence="13">
    <location>
        <begin position="10"/>
        <end position="204"/>
    </location>
</feature>
<dbReference type="NCBIfam" id="NF000766">
    <property type="entry name" value="PRK00049.1"/>
    <property type="match status" value="1"/>
</dbReference>
<dbReference type="EC" id="3.6.5.3" evidence="12"/>
<keyword evidence="6 12" id="KW-0648">Protein biosynthesis</keyword>
<feature type="binding site" evidence="12">
    <location>
        <begin position="136"/>
        <end position="139"/>
    </location>
    <ligand>
        <name>GTP</name>
        <dbReference type="ChEBI" id="CHEBI:37565"/>
    </ligand>
</feature>
<dbReference type="HAMAP" id="MF_00118_B">
    <property type="entry name" value="EF_Tu_B"/>
    <property type="match status" value="1"/>
</dbReference>
<evidence type="ECO:0000313" key="14">
    <source>
        <dbReference type="EMBL" id="ASF41633.1"/>
    </source>
</evidence>
<dbReference type="InterPro" id="IPR009000">
    <property type="entry name" value="Transl_B-barrel_sf"/>
</dbReference>
<dbReference type="CDD" id="cd03697">
    <property type="entry name" value="EFTU_II"/>
    <property type="match status" value="1"/>
</dbReference>
<dbReference type="InterPro" id="IPR027417">
    <property type="entry name" value="P-loop_NTPase"/>
</dbReference>
<dbReference type="Pfam" id="PF00009">
    <property type="entry name" value="GTP_EFTU"/>
    <property type="match status" value="1"/>
</dbReference>
<dbReference type="PROSITE" id="PS00301">
    <property type="entry name" value="G_TR_1"/>
    <property type="match status" value="1"/>
</dbReference>
<evidence type="ECO:0000256" key="1">
    <source>
        <dbReference type="ARBA" id="ARBA00007249"/>
    </source>
</evidence>
<dbReference type="InterPro" id="IPR050055">
    <property type="entry name" value="EF-Tu_GTPase"/>
</dbReference>
<dbReference type="InterPro" id="IPR000795">
    <property type="entry name" value="T_Tr_GTP-bd_dom"/>
</dbReference>
<protein>
    <recommendedName>
        <fullName evidence="8 12">Elongation factor Tu</fullName>
        <shortName evidence="12">EF-Tu</shortName>
        <ecNumber evidence="12">3.6.5.3</ecNumber>
    </recommendedName>
</protein>
<dbReference type="NCBIfam" id="TIGR00485">
    <property type="entry name" value="EF-Tu"/>
    <property type="match status" value="1"/>
</dbReference>
<comment type="function">
    <text evidence="12">GTP hydrolase that promotes the GTP-dependent binding of aminoacyl-tRNA to the A-site of ribosomes during protein biosynthesis.</text>
</comment>
<evidence type="ECO:0000259" key="13">
    <source>
        <dbReference type="PROSITE" id="PS51722"/>
    </source>
</evidence>
<comment type="subunit">
    <text evidence="10">Monomer. Heterotetramer composed of two EF-Ts.EF-Tu dimer complexes.</text>
</comment>
<keyword evidence="15" id="KW-1185">Reference proteome</keyword>
<evidence type="ECO:0000256" key="5">
    <source>
        <dbReference type="ARBA" id="ARBA00022801"/>
    </source>
</evidence>
<evidence type="ECO:0000256" key="10">
    <source>
        <dbReference type="ARBA" id="ARBA00063778"/>
    </source>
</evidence>
<keyword evidence="7 12" id="KW-0342">GTP-binding</keyword>
<name>A0A1Z4BK32_9FLAO</name>
<dbReference type="RefSeq" id="WP_034575764.1">
    <property type="nucleotide sequence ID" value="NZ_CP022022.1"/>
</dbReference>
<keyword evidence="3 12" id="KW-0547">Nucleotide-binding</keyword>